<dbReference type="Proteomes" id="UP001341281">
    <property type="component" value="Chromosome 08"/>
</dbReference>
<dbReference type="CDD" id="cd00303">
    <property type="entry name" value="retropepsin_like"/>
    <property type="match status" value="1"/>
</dbReference>
<proteinExistence type="predicted"/>
<dbReference type="AlphaFoldDB" id="A0AAQ3X804"/>
<feature type="compositionally biased region" description="Polar residues" evidence="1">
    <location>
        <begin position="50"/>
        <end position="61"/>
    </location>
</feature>
<dbReference type="EMBL" id="CP144752">
    <property type="protein sequence ID" value="WVZ87926.1"/>
    <property type="molecule type" value="Genomic_DNA"/>
</dbReference>
<evidence type="ECO:0008006" key="4">
    <source>
        <dbReference type="Google" id="ProtNLM"/>
    </source>
</evidence>
<keyword evidence="3" id="KW-1185">Reference proteome</keyword>
<gene>
    <name evidence="2" type="ORF">U9M48_034500</name>
</gene>
<feature type="compositionally biased region" description="Basic and acidic residues" evidence="1">
    <location>
        <begin position="87"/>
        <end position="98"/>
    </location>
</feature>
<feature type="region of interest" description="Disordered" evidence="1">
    <location>
        <begin position="35"/>
        <end position="98"/>
    </location>
</feature>
<dbReference type="Gene3D" id="2.40.70.10">
    <property type="entry name" value="Acid Proteases"/>
    <property type="match status" value="1"/>
</dbReference>
<evidence type="ECO:0000256" key="1">
    <source>
        <dbReference type="SAM" id="MobiDB-lite"/>
    </source>
</evidence>
<evidence type="ECO:0000313" key="2">
    <source>
        <dbReference type="EMBL" id="WVZ87926.1"/>
    </source>
</evidence>
<dbReference type="PANTHER" id="PTHR33067">
    <property type="entry name" value="RNA-DIRECTED DNA POLYMERASE-RELATED"/>
    <property type="match status" value="1"/>
</dbReference>
<dbReference type="SUPFAM" id="SSF50630">
    <property type="entry name" value="Acid proteases"/>
    <property type="match status" value="1"/>
</dbReference>
<reference evidence="2 3" key="1">
    <citation type="submission" date="2024-02" db="EMBL/GenBank/DDBJ databases">
        <title>High-quality chromosome-scale genome assembly of Pensacola bahiagrass (Paspalum notatum Flugge var. saurae).</title>
        <authorList>
            <person name="Vega J.M."/>
            <person name="Podio M."/>
            <person name="Orjuela J."/>
            <person name="Siena L.A."/>
            <person name="Pessino S.C."/>
            <person name="Combes M.C."/>
            <person name="Mariac C."/>
            <person name="Albertini E."/>
            <person name="Pupilli F."/>
            <person name="Ortiz J.P.A."/>
            <person name="Leblanc O."/>
        </authorList>
    </citation>
    <scope>NUCLEOTIDE SEQUENCE [LARGE SCALE GENOMIC DNA]</scope>
    <source>
        <strain evidence="2">R1</strain>
        <tissue evidence="2">Leaf</tissue>
    </source>
</reference>
<organism evidence="2 3">
    <name type="scientific">Paspalum notatum var. saurae</name>
    <dbReference type="NCBI Taxonomy" id="547442"/>
    <lineage>
        <taxon>Eukaryota</taxon>
        <taxon>Viridiplantae</taxon>
        <taxon>Streptophyta</taxon>
        <taxon>Embryophyta</taxon>
        <taxon>Tracheophyta</taxon>
        <taxon>Spermatophyta</taxon>
        <taxon>Magnoliopsida</taxon>
        <taxon>Liliopsida</taxon>
        <taxon>Poales</taxon>
        <taxon>Poaceae</taxon>
        <taxon>PACMAD clade</taxon>
        <taxon>Panicoideae</taxon>
        <taxon>Andropogonodae</taxon>
        <taxon>Paspaleae</taxon>
        <taxon>Paspalinae</taxon>
        <taxon>Paspalum</taxon>
    </lineage>
</organism>
<accession>A0AAQ3X804</accession>
<protein>
    <recommendedName>
        <fullName evidence="4">Aspartic peptidase DDI1-type domain-containing protein</fullName>
    </recommendedName>
</protein>
<feature type="region of interest" description="Disordered" evidence="1">
    <location>
        <begin position="372"/>
        <end position="437"/>
    </location>
</feature>
<sequence>MDRRTLTSSTTIASAMGLVLNQVGIHDPTYLSLVKLPGQPESPPKEHINAVTTRGGRSTQDPPHPRTAGKEQGKQAVPEVEEEEDREPQLVKEAPKSAPHEFYDTTVIPFPQRQKKASVDDQFGKFVEIIKQLYVNVPLIDGMQVPMYANYLKEILNNKKPLPSTEVVHLTEECSAAILNQLLEEKQDPRNPYISCSIGTQNFDQALCDLGASVSIMPKVVFDKLTHATLAPTAMCLQLADQSIRYPVGITEDISVKIRNFVVSVDYMVLDMEIDSKTPLILGRPFLGTAEATIDVGAGQVHLNINGRREMFAFKPKVEQCQQVKSCKIKCQAPREMPREKIELSSCKSKVDSLILAMEKILLDGEARKSKADRKVESLRRASMAKPLTKEAGGKTPVAEVTVTTTNTSKEWRKKEEDKPKAKLEKKQKAKKQKAVATKRFCEQKLELDGR</sequence>
<dbReference type="PANTHER" id="PTHR33067:SF32">
    <property type="entry name" value="ASPARTIC PEPTIDASE DDI1-TYPE DOMAIN-CONTAINING PROTEIN"/>
    <property type="match status" value="1"/>
</dbReference>
<feature type="compositionally biased region" description="Basic and acidic residues" evidence="1">
    <location>
        <begin position="410"/>
        <end position="427"/>
    </location>
</feature>
<name>A0AAQ3X804_PASNO</name>
<evidence type="ECO:0000313" key="3">
    <source>
        <dbReference type="Proteomes" id="UP001341281"/>
    </source>
</evidence>
<dbReference type="InterPro" id="IPR021109">
    <property type="entry name" value="Peptidase_aspartic_dom_sf"/>
</dbReference>